<proteinExistence type="predicted"/>
<keyword evidence="6" id="KW-1185">Reference proteome</keyword>
<dbReference type="SUPFAM" id="SSF46785">
    <property type="entry name" value="Winged helix' DNA-binding domain"/>
    <property type="match status" value="1"/>
</dbReference>
<reference evidence="6" key="1">
    <citation type="submission" date="2016-11" db="EMBL/GenBank/DDBJ databases">
        <authorList>
            <person name="Varghese N."/>
            <person name="Submissions S."/>
        </authorList>
    </citation>
    <scope>NUCLEOTIDE SEQUENCE [LARGE SCALE GENOMIC DNA]</scope>
    <source>
        <strain evidence="6">DSM 13643</strain>
    </source>
</reference>
<dbReference type="AlphaFoldDB" id="A0A1M5SPC7"/>
<keyword evidence="3" id="KW-0804">Transcription</keyword>
<keyword evidence="2 5" id="KW-0238">DNA-binding</keyword>
<dbReference type="SMART" id="SM00347">
    <property type="entry name" value="HTH_MARR"/>
    <property type="match status" value="1"/>
</dbReference>
<dbReference type="InterPro" id="IPR011991">
    <property type="entry name" value="ArsR-like_HTH"/>
</dbReference>
<dbReference type="InterPro" id="IPR036388">
    <property type="entry name" value="WH-like_DNA-bd_sf"/>
</dbReference>
<dbReference type="PANTHER" id="PTHR42756">
    <property type="entry name" value="TRANSCRIPTIONAL REGULATOR, MARR"/>
    <property type="match status" value="1"/>
</dbReference>
<accession>A0A1M5SPC7</accession>
<dbReference type="CDD" id="cd00090">
    <property type="entry name" value="HTH_ARSR"/>
    <property type="match status" value="1"/>
</dbReference>
<dbReference type="InterPro" id="IPR000835">
    <property type="entry name" value="HTH_MarR-typ"/>
</dbReference>
<dbReference type="GO" id="GO:0003700">
    <property type="term" value="F:DNA-binding transcription factor activity"/>
    <property type="evidence" value="ECO:0007669"/>
    <property type="project" value="InterPro"/>
</dbReference>
<dbReference type="InterPro" id="IPR036390">
    <property type="entry name" value="WH_DNA-bd_sf"/>
</dbReference>
<sequence>MSQINNVEAIEKYLRKVDSIIKKKGREILKEYNITGPQFNALQYLIKEGDLTIGEISEKLALAYSTITDLVDRMEKNGLVVRVRDDKDRRVVRIKVLDKGFEILQKVLNRRIDYLEKMLSSFTEEEKSSLVKNLEKLYISMEREL</sequence>
<dbReference type="PROSITE" id="PS50995">
    <property type="entry name" value="HTH_MARR_2"/>
    <property type="match status" value="1"/>
</dbReference>
<dbReference type="Pfam" id="PF12802">
    <property type="entry name" value="MarR_2"/>
    <property type="match status" value="1"/>
</dbReference>
<organism evidence="5 6">
    <name type="scientific">Caloranaerobacter azorensis DSM 13643</name>
    <dbReference type="NCBI Taxonomy" id="1121264"/>
    <lineage>
        <taxon>Bacteria</taxon>
        <taxon>Bacillati</taxon>
        <taxon>Bacillota</taxon>
        <taxon>Tissierellia</taxon>
        <taxon>Tissierellales</taxon>
        <taxon>Thermohalobacteraceae</taxon>
        <taxon>Caloranaerobacter</taxon>
    </lineage>
</organism>
<dbReference type="Gene3D" id="1.10.10.10">
    <property type="entry name" value="Winged helix-like DNA-binding domain superfamily/Winged helix DNA-binding domain"/>
    <property type="match status" value="1"/>
</dbReference>
<dbReference type="PRINTS" id="PR00598">
    <property type="entry name" value="HTHMARR"/>
</dbReference>
<evidence type="ECO:0000313" key="5">
    <source>
        <dbReference type="EMBL" id="SHH40342.1"/>
    </source>
</evidence>
<protein>
    <submittedName>
        <fullName evidence="5">DNA-binding transcriptional regulator, MarR family</fullName>
    </submittedName>
</protein>
<evidence type="ECO:0000256" key="1">
    <source>
        <dbReference type="ARBA" id="ARBA00023015"/>
    </source>
</evidence>
<gene>
    <name evidence="5" type="ORF">SAMN02745135_00684</name>
</gene>
<evidence type="ECO:0000256" key="2">
    <source>
        <dbReference type="ARBA" id="ARBA00023125"/>
    </source>
</evidence>
<feature type="domain" description="HTH marR-type" evidence="4">
    <location>
        <begin position="3"/>
        <end position="139"/>
    </location>
</feature>
<evidence type="ECO:0000313" key="6">
    <source>
        <dbReference type="Proteomes" id="UP000183967"/>
    </source>
</evidence>
<evidence type="ECO:0000256" key="3">
    <source>
        <dbReference type="ARBA" id="ARBA00023163"/>
    </source>
</evidence>
<dbReference type="GO" id="GO:0003677">
    <property type="term" value="F:DNA binding"/>
    <property type="evidence" value="ECO:0007669"/>
    <property type="project" value="UniProtKB-KW"/>
</dbReference>
<dbReference type="PANTHER" id="PTHR42756:SF1">
    <property type="entry name" value="TRANSCRIPTIONAL REPRESSOR OF EMRAB OPERON"/>
    <property type="match status" value="1"/>
</dbReference>
<name>A0A1M5SPC7_9FIRM</name>
<dbReference type="Proteomes" id="UP000183967">
    <property type="component" value="Unassembled WGS sequence"/>
</dbReference>
<evidence type="ECO:0000259" key="4">
    <source>
        <dbReference type="PROSITE" id="PS50995"/>
    </source>
</evidence>
<keyword evidence="1" id="KW-0805">Transcription regulation</keyword>
<dbReference type="RefSeq" id="WP_073195483.1">
    <property type="nucleotide sequence ID" value="NZ_FQXO01000013.1"/>
</dbReference>
<dbReference type="EMBL" id="FQXO01000013">
    <property type="protein sequence ID" value="SHH40342.1"/>
    <property type="molecule type" value="Genomic_DNA"/>
</dbReference>
<dbReference type="OrthoDB" id="9790052at2"/>